<feature type="domain" description="ABM" evidence="1">
    <location>
        <begin position="1"/>
        <end position="74"/>
    </location>
</feature>
<evidence type="ECO:0000313" key="3">
    <source>
        <dbReference type="Proteomes" id="UP001597090"/>
    </source>
</evidence>
<evidence type="ECO:0000259" key="1">
    <source>
        <dbReference type="Pfam" id="PF03992"/>
    </source>
</evidence>
<protein>
    <submittedName>
        <fullName evidence="2">Antibiotic biosynthesis monooxygenase</fullName>
    </submittedName>
</protein>
<dbReference type="RefSeq" id="WP_386812195.1">
    <property type="nucleotide sequence ID" value="NZ_JBHTIH010000003.1"/>
</dbReference>
<dbReference type="EMBL" id="JBHTIH010000003">
    <property type="protein sequence ID" value="MFD0739187.1"/>
    <property type="molecule type" value="Genomic_DNA"/>
</dbReference>
<gene>
    <name evidence="2" type="ORF">ACFQZQ_07845</name>
</gene>
<evidence type="ECO:0000313" key="2">
    <source>
        <dbReference type="EMBL" id="MFD0739187.1"/>
    </source>
</evidence>
<keyword evidence="2" id="KW-0560">Oxidoreductase</keyword>
<sequence>MFVTVWEYEVRPGSERAFEGLQGADGAWVELFRAHAGYLGSEVLRDESTRRYLTIDRWASAADYDRFLEAGQVRYAQIDSLGDALTVTERRLGRFETP</sequence>
<reference evidence="3" key="1">
    <citation type="journal article" date="2019" name="Int. J. Syst. Evol. Microbiol.">
        <title>The Global Catalogue of Microorganisms (GCM) 10K type strain sequencing project: providing services to taxonomists for standard genome sequencing and annotation.</title>
        <authorList>
            <consortium name="The Broad Institute Genomics Platform"/>
            <consortium name="The Broad Institute Genome Sequencing Center for Infectious Disease"/>
            <person name="Wu L."/>
            <person name="Ma J."/>
        </authorList>
    </citation>
    <scope>NUCLEOTIDE SEQUENCE [LARGE SCALE GENOMIC DNA]</scope>
    <source>
        <strain evidence="3">CCUG 55491</strain>
    </source>
</reference>
<dbReference type="Proteomes" id="UP001597090">
    <property type="component" value="Unassembled WGS sequence"/>
</dbReference>
<organism evidence="2 3">
    <name type="scientific">Lysobacter koreensis</name>
    <dbReference type="NCBI Taxonomy" id="266122"/>
    <lineage>
        <taxon>Bacteria</taxon>
        <taxon>Pseudomonadati</taxon>
        <taxon>Pseudomonadota</taxon>
        <taxon>Gammaproteobacteria</taxon>
        <taxon>Lysobacterales</taxon>
        <taxon>Lysobacteraceae</taxon>
        <taxon>Lysobacter</taxon>
    </lineage>
</organism>
<accession>A0ABW2YRQ9</accession>
<proteinExistence type="predicted"/>
<dbReference type="InterPro" id="IPR011008">
    <property type="entry name" value="Dimeric_a/b-barrel"/>
</dbReference>
<dbReference type="Gene3D" id="3.30.70.100">
    <property type="match status" value="1"/>
</dbReference>
<name>A0ABW2YRQ9_9GAMM</name>
<dbReference type="InterPro" id="IPR007138">
    <property type="entry name" value="ABM_dom"/>
</dbReference>
<dbReference type="Pfam" id="PF03992">
    <property type="entry name" value="ABM"/>
    <property type="match status" value="1"/>
</dbReference>
<keyword evidence="3" id="KW-1185">Reference proteome</keyword>
<keyword evidence="2" id="KW-0503">Monooxygenase</keyword>
<dbReference type="GO" id="GO:0004497">
    <property type="term" value="F:monooxygenase activity"/>
    <property type="evidence" value="ECO:0007669"/>
    <property type="project" value="UniProtKB-KW"/>
</dbReference>
<comment type="caution">
    <text evidence="2">The sequence shown here is derived from an EMBL/GenBank/DDBJ whole genome shotgun (WGS) entry which is preliminary data.</text>
</comment>
<dbReference type="SUPFAM" id="SSF54909">
    <property type="entry name" value="Dimeric alpha+beta barrel"/>
    <property type="match status" value="1"/>
</dbReference>